<dbReference type="InterPro" id="IPR032816">
    <property type="entry name" value="VTT_dom"/>
</dbReference>
<organism evidence="9 10">
    <name type="scientific">Corynebacterium uterequi</name>
    <dbReference type="NCBI Taxonomy" id="1072256"/>
    <lineage>
        <taxon>Bacteria</taxon>
        <taxon>Bacillati</taxon>
        <taxon>Actinomycetota</taxon>
        <taxon>Actinomycetes</taxon>
        <taxon>Mycobacteriales</taxon>
        <taxon>Corynebacteriaceae</taxon>
        <taxon>Corynebacterium</taxon>
    </lineage>
</organism>
<reference evidence="10" key="2">
    <citation type="submission" date="2015-05" db="EMBL/GenBank/DDBJ databases">
        <title>Complete genome sequence of Corynebacterium uterequi DSM 45634, isolated from the uterus of a maiden mare.</title>
        <authorList>
            <person name="Ruckert C."/>
            <person name="Albersmeier A."/>
            <person name="Winkler A."/>
            <person name="Tauch A."/>
        </authorList>
    </citation>
    <scope>NUCLEOTIDE SEQUENCE [LARGE SCALE GENOMIC DNA]</scope>
    <source>
        <strain evidence="10">DSM 45634</strain>
    </source>
</reference>
<feature type="transmembrane region" description="Helical" evidence="7">
    <location>
        <begin position="135"/>
        <end position="161"/>
    </location>
</feature>
<dbReference type="PATRIC" id="fig|1072256.5.peg.175"/>
<dbReference type="OrthoDB" id="9813426at2"/>
<comment type="similarity">
    <text evidence="2 7">Belongs to the DedA family.</text>
</comment>
<keyword evidence="5 7" id="KW-1133">Transmembrane helix</keyword>
<dbReference type="Proteomes" id="UP000035548">
    <property type="component" value="Chromosome"/>
</dbReference>
<feature type="transmembrane region" description="Helical" evidence="7">
    <location>
        <begin position="12"/>
        <end position="36"/>
    </location>
</feature>
<evidence type="ECO:0000256" key="1">
    <source>
        <dbReference type="ARBA" id="ARBA00004651"/>
    </source>
</evidence>
<dbReference type="AlphaFoldDB" id="A0A0G3HGG1"/>
<dbReference type="PANTHER" id="PTHR30353">
    <property type="entry name" value="INNER MEMBRANE PROTEIN DEDA-RELATED"/>
    <property type="match status" value="1"/>
</dbReference>
<evidence type="ECO:0000259" key="8">
    <source>
        <dbReference type="Pfam" id="PF09335"/>
    </source>
</evidence>
<evidence type="ECO:0000256" key="7">
    <source>
        <dbReference type="RuleBase" id="RU367016"/>
    </source>
</evidence>
<evidence type="ECO:0000256" key="2">
    <source>
        <dbReference type="ARBA" id="ARBA00010792"/>
    </source>
</evidence>
<dbReference type="GO" id="GO:0005886">
    <property type="term" value="C:plasma membrane"/>
    <property type="evidence" value="ECO:0007669"/>
    <property type="project" value="UniProtKB-SubCell"/>
</dbReference>
<dbReference type="KEGG" id="cut:CUTER_00930"/>
<feature type="transmembrane region" description="Helical" evidence="7">
    <location>
        <begin position="168"/>
        <end position="188"/>
    </location>
</feature>
<dbReference type="STRING" id="1072256.CUTER_00930"/>
<dbReference type="Pfam" id="PF09335">
    <property type="entry name" value="VTT_dom"/>
    <property type="match status" value="1"/>
</dbReference>
<evidence type="ECO:0000313" key="10">
    <source>
        <dbReference type="Proteomes" id="UP000035548"/>
    </source>
</evidence>
<sequence>MNDQLIAWVETIVTLPVFLPLVSLVCFIDAVMPTIPAEPVLSLGAAWSGSTGHPDLQWLFTAAVLGTMIGDNTCYIVGQRFQRRMARIRPGSRTGRAVSWIKRTMSAYGGATIIIARFVPYARFTLTLMLGSLNYNWIVFVIYDTIGVFVWAGTVIGVGYVGGLLFQGSPLIGVAVGIVAGTLVGVVIQKAQAVVLNWLDERRAVSQA</sequence>
<feature type="transmembrane region" description="Helical" evidence="7">
    <location>
        <begin position="56"/>
        <end position="78"/>
    </location>
</feature>
<evidence type="ECO:0000313" key="9">
    <source>
        <dbReference type="EMBL" id="AKK10207.1"/>
    </source>
</evidence>
<reference evidence="9 10" key="1">
    <citation type="journal article" date="2015" name="Genome Announc.">
        <title>Virulence Factor Genes Detected in the Complete Genome Sequence of Corynebacterium uterequi DSM 45634, Isolated from the Uterus of a Maiden Mare.</title>
        <authorList>
            <person name="Ruckert C."/>
            <person name="Kriete M."/>
            <person name="Jaenicke S."/>
            <person name="Winkler A."/>
            <person name="Tauch A."/>
        </authorList>
    </citation>
    <scope>NUCLEOTIDE SEQUENCE [LARGE SCALE GENOMIC DNA]</scope>
    <source>
        <strain evidence="9 10">DSM 45634</strain>
    </source>
</reference>
<dbReference type="EMBL" id="CP011546">
    <property type="protein sequence ID" value="AKK10207.1"/>
    <property type="molecule type" value="Genomic_DNA"/>
</dbReference>
<proteinExistence type="inferred from homology"/>
<keyword evidence="4 7" id="KW-0812">Transmembrane</keyword>
<feature type="domain" description="VTT" evidence="8">
    <location>
        <begin position="43"/>
        <end position="160"/>
    </location>
</feature>
<evidence type="ECO:0000256" key="6">
    <source>
        <dbReference type="ARBA" id="ARBA00023136"/>
    </source>
</evidence>
<keyword evidence="6 7" id="KW-0472">Membrane</keyword>
<gene>
    <name evidence="9" type="ORF">CUTER_00930</name>
</gene>
<dbReference type="PANTHER" id="PTHR30353:SF15">
    <property type="entry name" value="INNER MEMBRANE PROTEIN YABI"/>
    <property type="match status" value="1"/>
</dbReference>
<keyword evidence="10" id="KW-1185">Reference proteome</keyword>
<dbReference type="InterPro" id="IPR032818">
    <property type="entry name" value="DedA-like"/>
</dbReference>
<comment type="subcellular location">
    <subcellularLocation>
        <location evidence="1 7">Cell membrane</location>
        <topology evidence="1 7">Multi-pass membrane protein</topology>
    </subcellularLocation>
</comment>
<evidence type="ECO:0000256" key="4">
    <source>
        <dbReference type="ARBA" id="ARBA00022692"/>
    </source>
</evidence>
<evidence type="ECO:0000256" key="3">
    <source>
        <dbReference type="ARBA" id="ARBA00022475"/>
    </source>
</evidence>
<protein>
    <submittedName>
        <fullName evidence="9">Putative membrane-associated protein</fullName>
    </submittedName>
</protein>
<evidence type="ECO:0000256" key="5">
    <source>
        <dbReference type="ARBA" id="ARBA00022989"/>
    </source>
</evidence>
<accession>A0A0G3HGG1</accession>
<name>A0A0G3HGG1_9CORY</name>
<keyword evidence="3 7" id="KW-1003">Cell membrane</keyword>